<dbReference type="GO" id="GO:0005730">
    <property type="term" value="C:nucleolus"/>
    <property type="evidence" value="ECO:0007669"/>
    <property type="project" value="UniProtKB-SubCell"/>
</dbReference>
<proteinExistence type="inferred from homology"/>
<sequence>MSSDTNSSSEEEIEPTEEEKVEVLKFVGSLEYHEECFDCNQRHGDKRTLDTLRPIDCVNGIITTACGSVSLKMGNTALICAAKAELAEPLVEAPDCGAVYVGIEAMNPEVLSNSTAIEEAKLILQDLIVPCVISQQSLCISKDLLCWVIYVDISILNNDGGLTDACLMAMIATLKQVCLPMVEAKNSDEVLSLKNIRIKSEDRRPLQLNTLYPIASTFLLHEDKVVCDPTLDELNLFHCKMTIVVGANDVICGLFKLGGRGTVEPITLSRCIALAIKRRTEILTTLNVVDSSDELDSE</sequence>
<comment type="subcellular location">
    <subcellularLocation>
        <location evidence="1">Cytoplasm</location>
    </subcellularLocation>
    <subcellularLocation>
        <location evidence="2">Nucleus</location>
        <location evidence="2">Nucleolus</location>
    </subcellularLocation>
</comment>
<evidence type="ECO:0000256" key="2">
    <source>
        <dbReference type="ARBA" id="ARBA00004604"/>
    </source>
</evidence>
<dbReference type="GO" id="GO:0000467">
    <property type="term" value="P:exonucleolytic trimming to generate mature 3'-end of 5.8S rRNA from tricistronic rRNA transcript (SSU-rRNA, 5.8S rRNA, LSU-rRNA)"/>
    <property type="evidence" value="ECO:0007669"/>
    <property type="project" value="TreeGrafter"/>
</dbReference>
<evidence type="ECO:0000256" key="6">
    <source>
        <dbReference type="ARBA" id="ARBA00042523"/>
    </source>
</evidence>
<organism evidence="9 11">
    <name type="scientific">Trichuris suis</name>
    <name type="common">pig whipworm</name>
    <dbReference type="NCBI Taxonomy" id="68888"/>
    <lineage>
        <taxon>Eukaryota</taxon>
        <taxon>Metazoa</taxon>
        <taxon>Ecdysozoa</taxon>
        <taxon>Nematoda</taxon>
        <taxon>Enoplea</taxon>
        <taxon>Dorylaimia</taxon>
        <taxon>Trichinellida</taxon>
        <taxon>Trichuridae</taxon>
        <taxon>Trichuris</taxon>
    </lineage>
</organism>
<evidence type="ECO:0000313" key="11">
    <source>
        <dbReference type="Proteomes" id="UP000030764"/>
    </source>
</evidence>
<dbReference type="EMBL" id="KL363246">
    <property type="protein sequence ID" value="KFD50876.1"/>
    <property type="molecule type" value="Genomic_DNA"/>
</dbReference>
<evidence type="ECO:0000256" key="4">
    <source>
        <dbReference type="ARBA" id="ARBA00022490"/>
    </source>
</evidence>
<dbReference type="Proteomes" id="UP000030758">
    <property type="component" value="Unassembled WGS sequence"/>
</dbReference>
<dbReference type="GO" id="GO:0035925">
    <property type="term" value="F:mRNA 3'-UTR AU-rich region binding"/>
    <property type="evidence" value="ECO:0007669"/>
    <property type="project" value="TreeGrafter"/>
</dbReference>
<dbReference type="SUPFAM" id="SSF54211">
    <property type="entry name" value="Ribosomal protein S5 domain 2-like"/>
    <property type="match status" value="1"/>
</dbReference>
<dbReference type="PANTHER" id="PTHR11097">
    <property type="entry name" value="EXOSOME COMPLEX EXONUCLEASE RIBOSOMAL RNA PROCESSING PROTEIN"/>
    <property type="match status" value="1"/>
</dbReference>
<dbReference type="InterPro" id="IPR027408">
    <property type="entry name" value="PNPase/RNase_PH_dom_sf"/>
</dbReference>
<dbReference type="GO" id="GO:0034475">
    <property type="term" value="P:U4 snRNA 3'-end processing"/>
    <property type="evidence" value="ECO:0007669"/>
    <property type="project" value="TreeGrafter"/>
</dbReference>
<keyword evidence="5" id="KW-0271">Exosome</keyword>
<dbReference type="InterPro" id="IPR036345">
    <property type="entry name" value="ExoRNase_PH_dom2_sf"/>
</dbReference>
<dbReference type="Pfam" id="PF03725">
    <property type="entry name" value="RNase_PH_C"/>
    <property type="match status" value="1"/>
</dbReference>
<evidence type="ECO:0000313" key="9">
    <source>
        <dbReference type="EMBL" id="KFD50876.1"/>
    </source>
</evidence>
<dbReference type="OrthoDB" id="10264038at2759"/>
<dbReference type="PANTHER" id="PTHR11097:SF8">
    <property type="entry name" value="EXOSOME COMPLEX COMPONENT RRP42"/>
    <property type="match status" value="1"/>
</dbReference>
<dbReference type="InterPro" id="IPR015847">
    <property type="entry name" value="ExoRNase_PH_dom2"/>
</dbReference>
<dbReference type="GO" id="GO:0000176">
    <property type="term" value="C:nuclear exosome (RNase complex)"/>
    <property type="evidence" value="ECO:0007669"/>
    <property type="project" value="TreeGrafter"/>
</dbReference>
<keyword evidence="4" id="KW-0963">Cytoplasm</keyword>
<evidence type="ECO:0000259" key="8">
    <source>
        <dbReference type="Pfam" id="PF03725"/>
    </source>
</evidence>
<name>A0A085M0Y0_9BILA</name>
<dbReference type="GO" id="GO:0071038">
    <property type="term" value="P:TRAMP-dependent tRNA surveillance pathway"/>
    <property type="evidence" value="ECO:0007669"/>
    <property type="project" value="TreeGrafter"/>
</dbReference>
<dbReference type="InterPro" id="IPR020568">
    <property type="entry name" value="Ribosomal_Su5_D2-typ_SF"/>
</dbReference>
<reference evidence="9 11" key="1">
    <citation type="journal article" date="2014" name="Nat. Genet.">
        <title>Genome and transcriptome of the porcine whipworm Trichuris suis.</title>
        <authorList>
            <person name="Jex A.R."/>
            <person name="Nejsum P."/>
            <person name="Schwarz E.M."/>
            <person name="Hu L."/>
            <person name="Young N.D."/>
            <person name="Hall R.S."/>
            <person name="Korhonen P.K."/>
            <person name="Liao S."/>
            <person name="Thamsborg S."/>
            <person name="Xia J."/>
            <person name="Xu P."/>
            <person name="Wang S."/>
            <person name="Scheerlinck J.P."/>
            <person name="Hofmann A."/>
            <person name="Sternberg P.W."/>
            <person name="Wang J."/>
            <person name="Gasser R.B."/>
        </authorList>
    </citation>
    <scope>NUCLEOTIDE SEQUENCE [LARGE SCALE GENOMIC DNA]</scope>
    <source>
        <strain evidence="10">DCEP-RM93F</strain>
        <strain evidence="9">DCEP-RM93M</strain>
    </source>
</reference>
<accession>A0A085M0Y0</accession>
<evidence type="ECO:0000256" key="3">
    <source>
        <dbReference type="ARBA" id="ARBA00006678"/>
    </source>
</evidence>
<dbReference type="Proteomes" id="UP000030764">
    <property type="component" value="Unassembled WGS sequence"/>
</dbReference>
<dbReference type="InterPro" id="IPR001247">
    <property type="entry name" value="ExoRNase_PH_dom1"/>
</dbReference>
<dbReference type="AlphaFoldDB" id="A0A085M0Y0"/>
<dbReference type="Gene3D" id="3.30.230.70">
    <property type="entry name" value="GHMP Kinase, N-terminal domain"/>
    <property type="match status" value="1"/>
</dbReference>
<evidence type="ECO:0000256" key="5">
    <source>
        <dbReference type="ARBA" id="ARBA00022835"/>
    </source>
</evidence>
<protein>
    <recommendedName>
        <fullName evidence="6">Ribosomal RNA-processing protein 42</fullName>
    </recommendedName>
</protein>
<evidence type="ECO:0000259" key="7">
    <source>
        <dbReference type="Pfam" id="PF01138"/>
    </source>
</evidence>
<feature type="domain" description="Exoribonuclease phosphorolytic" evidence="7">
    <location>
        <begin position="52"/>
        <end position="180"/>
    </location>
</feature>
<keyword evidence="11" id="KW-1185">Reference proteome</keyword>
<dbReference type="GO" id="GO:0071035">
    <property type="term" value="P:nuclear polyadenylation-dependent rRNA catabolic process"/>
    <property type="evidence" value="ECO:0007669"/>
    <property type="project" value="TreeGrafter"/>
</dbReference>
<dbReference type="EMBL" id="KL367708">
    <property type="protein sequence ID" value="KFD59969.1"/>
    <property type="molecule type" value="Genomic_DNA"/>
</dbReference>
<dbReference type="InterPro" id="IPR050590">
    <property type="entry name" value="Exosome_comp_Rrp42_subfam"/>
</dbReference>
<dbReference type="GO" id="GO:0034476">
    <property type="term" value="P:U5 snRNA 3'-end processing"/>
    <property type="evidence" value="ECO:0007669"/>
    <property type="project" value="TreeGrafter"/>
</dbReference>
<gene>
    <name evidence="9" type="ORF">M513_08189</name>
    <name evidence="10" type="ORF">M514_08189</name>
</gene>
<dbReference type="GO" id="GO:0034473">
    <property type="term" value="P:U1 snRNA 3'-end processing"/>
    <property type="evidence" value="ECO:0007669"/>
    <property type="project" value="TreeGrafter"/>
</dbReference>
<dbReference type="Pfam" id="PF01138">
    <property type="entry name" value="RNase_PH"/>
    <property type="match status" value="1"/>
</dbReference>
<comment type="similarity">
    <text evidence="3">Belongs to the RNase PH family.</text>
</comment>
<dbReference type="SUPFAM" id="SSF55666">
    <property type="entry name" value="Ribonuclease PH domain 2-like"/>
    <property type="match status" value="1"/>
</dbReference>
<evidence type="ECO:0000313" key="10">
    <source>
        <dbReference type="EMBL" id="KFD59969.1"/>
    </source>
</evidence>
<dbReference type="GO" id="GO:0071028">
    <property type="term" value="P:nuclear mRNA surveillance"/>
    <property type="evidence" value="ECO:0007669"/>
    <property type="project" value="TreeGrafter"/>
</dbReference>
<feature type="domain" description="Exoribonuclease phosphorolytic" evidence="8">
    <location>
        <begin position="212"/>
        <end position="277"/>
    </location>
</feature>
<evidence type="ECO:0000256" key="1">
    <source>
        <dbReference type="ARBA" id="ARBA00004496"/>
    </source>
</evidence>
<dbReference type="GO" id="GO:0000177">
    <property type="term" value="C:cytoplasmic exosome (RNase complex)"/>
    <property type="evidence" value="ECO:0007669"/>
    <property type="project" value="TreeGrafter"/>
</dbReference>
<dbReference type="GO" id="GO:0016075">
    <property type="term" value="P:rRNA catabolic process"/>
    <property type="evidence" value="ECO:0007669"/>
    <property type="project" value="TreeGrafter"/>
</dbReference>